<reference evidence="1" key="2">
    <citation type="submission" date="2020-09" db="EMBL/GenBank/DDBJ databases">
        <authorList>
            <person name="Sun Q."/>
            <person name="Zhou Y."/>
        </authorList>
    </citation>
    <scope>NUCLEOTIDE SEQUENCE</scope>
    <source>
        <strain evidence="1">CGMCC 4.7201</strain>
    </source>
</reference>
<dbReference type="InterPro" id="IPR045596">
    <property type="entry name" value="DUF6459"/>
</dbReference>
<comment type="caution">
    <text evidence="1">The sequence shown here is derived from an EMBL/GenBank/DDBJ whole genome shotgun (WGS) entry which is preliminary data.</text>
</comment>
<reference evidence="1" key="1">
    <citation type="journal article" date="2014" name="Int. J. Syst. Evol. Microbiol.">
        <title>Complete genome sequence of Corynebacterium casei LMG S-19264T (=DSM 44701T), isolated from a smear-ripened cheese.</title>
        <authorList>
            <consortium name="US DOE Joint Genome Institute (JGI-PGF)"/>
            <person name="Walter F."/>
            <person name="Albersmeier A."/>
            <person name="Kalinowski J."/>
            <person name="Ruckert C."/>
        </authorList>
    </citation>
    <scope>NUCLEOTIDE SEQUENCE</scope>
    <source>
        <strain evidence="1">CGMCC 4.7201</strain>
    </source>
</reference>
<dbReference type="Pfam" id="PF20060">
    <property type="entry name" value="DUF6459"/>
    <property type="match status" value="1"/>
</dbReference>
<proteinExistence type="predicted"/>
<dbReference type="Proteomes" id="UP000641932">
    <property type="component" value="Unassembled WGS sequence"/>
</dbReference>
<evidence type="ECO:0000313" key="1">
    <source>
        <dbReference type="EMBL" id="GGO97363.1"/>
    </source>
</evidence>
<organism evidence="1 2">
    <name type="scientific">Wenjunlia tyrosinilytica</name>
    <dbReference type="NCBI Taxonomy" id="1544741"/>
    <lineage>
        <taxon>Bacteria</taxon>
        <taxon>Bacillati</taxon>
        <taxon>Actinomycetota</taxon>
        <taxon>Actinomycetes</taxon>
        <taxon>Kitasatosporales</taxon>
        <taxon>Streptomycetaceae</taxon>
        <taxon>Wenjunlia</taxon>
    </lineage>
</organism>
<dbReference type="AlphaFoldDB" id="A0A917ZVE0"/>
<keyword evidence="2" id="KW-1185">Reference proteome</keyword>
<gene>
    <name evidence="1" type="ORF">GCM10012280_59010</name>
</gene>
<dbReference type="RefSeq" id="WP_189134876.1">
    <property type="nucleotide sequence ID" value="NZ_BMMS01000033.1"/>
</dbReference>
<accession>A0A917ZVE0</accession>
<name>A0A917ZVE0_9ACTN</name>
<sequence>MGGDVRRWFAQALLDALTGRRSATTLMRVTSNDVYERLWELAEEGSLRHSPRMPDAKVITCRHSAPAPGVLEVGAVVWAAGRSRALAFRLERGRDQRWRCTALETG</sequence>
<dbReference type="EMBL" id="BMMS01000033">
    <property type="protein sequence ID" value="GGO97363.1"/>
    <property type="molecule type" value="Genomic_DNA"/>
</dbReference>
<protein>
    <submittedName>
        <fullName evidence="1">Uncharacterized protein</fullName>
    </submittedName>
</protein>
<evidence type="ECO:0000313" key="2">
    <source>
        <dbReference type="Proteomes" id="UP000641932"/>
    </source>
</evidence>